<gene>
    <name evidence="2" type="ORF">HYFRA_00005933</name>
</gene>
<proteinExistence type="predicted"/>
<keyword evidence="3" id="KW-1185">Reference proteome</keyword>
<organism evidence="2 3">
    <name type="scientific">Hymenoscyphus fraxineus</name>
    <dbReference type="NCBI Taxonomy" id="746836"/>
    <lineage>
        <taxon>Eukaryota</taxon>
        <taxon>Fungi</taxon>
        <taxon>Dikarya</taxon>
        <taxon>Ascomycota</taxon>
        <taxon>Pezizomycotina</taxon>
        <taxon>Leotiomycetes</taxon>
        <taxon>Helotiales</taxon>
        <taxon>Helotiaceae</taxon>
        <taxon>Hymenoscyphus</taxon>
    </lineage>
</organism>
<comment type="caution">
    <text evidence="2">The sequence shown here is derived from an EMBL/GenBank/DDBJ whole genome shotgun (WGS) entry which is preliminary data.</text>
</comment>
<evidence type="ECO:0000313" key="3">
    <source>
        <dbReference type="Proteomes" id="UP000696280"/>
    </source>
</evidence>
<name>A0A9N9KU50_9HELO</name>
<protein>
    <submittedName>
        <fullName evidence="2">Uncharacterized protein</fullName>
    </submittedName>
</protein>
<dbReference type="Proteomes" id="UP000696280">
    <property type="component" value="Unassembled WGS sequence"/>
</dbReference>
<feature type="region of interest" description="Disordered" evidence="1">
    <location>
        <begin position="134"/>
        <end position="154"/>
    </location>
</feature>
<evidence type="ECO:0000313" key="2">
    <source>
        <dbReference type="EMBL" id="CAG8954310.1"/>
    </source>
</evidence>
<evidence type="ECO:0000256" key="1">
    <source>
        <dbReference type="SAM" id="MobiDB-lite"/>
    </source>
</evidence>
<dbReference type="AlphaFoldDB" id="A0A9N9KU50"/>
<accession>A0A9N9KU50</accession>
<sequence length="154" mass="16885">MSYLVAVAGEIYHLKLLTNRDTKVQVQAQVQAPSQSQFKGADDVTVTPFANNPLRNIPWIPPLPTYPTVPTVPTVPTKHPPGVQGPSSLRPRPLWSIVRSTSKYNTGQHYAPYGVHYSFTTPYGLYIVCSGSANTGSASRGYKTRMVPQRSRSA</sequence>
<dbReference type="EMBL" id="CAJVRL010000056">
    <property type="protein sequence ID" value="CAG8954310.1"/>
    <property type="molecule type" value="Genomic_DNA"/>
</dbReference>
<reference evidence="2" key="1">
    <citation type="submission" date="2021-07" db="EMBL/GenBank/DDBJ databases">
        <authorList>
            <person name="Durling M."/>
        </authorList>
    </citation>
    <scope>NUCLEOTIDE SEQUENCE</scope>
</reference>